<dbReference type="STRING" id="46835.A0A504YPR5"/>
<sequence>MDGKEVKKLKKSLVVEGVRNGCNLTWLREFCISTYGLVDDGLRNTVWPVLCGVDNEKVSEYEESTLRSCPSYHQVTLDVNRLDSLMPPDTDDDQKDAIRQDMMRLVVSVLLDNPSVHYYQGFHDICYIFLSVLGPSGARAALNKIVPTRLSLFMEESMCSTVDYMQLIFALLGHLRPKLIEKLELVGLGPDFALSWIVTWFAHVLPETAEVRRLFDLFLATDPMMLIYVSVAVIIRSDEEVHSTTDDFGMLHHTLLRLPKKHPVEELVKFAVKLYIAVPPEQLTELGSQRMTRINANRPIRPIKPTRSKKQINPLYLGALLFASVAYFIYSWRTY</sequence>
<dbReference type="PROSITE" id="PS50086">
    <property type="entry name" value="TBC_RABGAP"/>
    <property type="match status" value="1"/>
</dbReference>
<dbReference type="SMART" id="SM00164">
    <property type="entry name" value="TBC"/>
    <property type="match status" value="1"/>
</dbReference>
<comment type="caution">
    <text evidence="4">The sequence shown here is derived from an EMBL/GenBank/DDBJ whole genome shotgun (WGS) entry which is preliminary data.</text>
</comment>
<feature type="transmembrane region" description="Helical" evidence="2">
    <location>
        <begin position="314"/>
        <end position="332"/>
    </location>
</feature>
<keyword evidence="1" id="KW-0343">GTPase activation</keyword>
<evidence type="ECO:0000256" key="2">
    <source>
        <dbReference type="SAM" id="Phobius"/>
    </source>
</evidence>
<organism evidence="4 5">
    <name type="scientific">Fasciola gigantica</name>
    <name type="common">Giant liver fluke</name>
    <dbReference type="NCBI Taxonomy" id="46835"/>
    <lineage>
        <taxon>Eukaryota</taxon>
        <taxon>Metazoa</taxon>
        <taxon>Spiralia</taxon>
        <taxon>Lophotrochozoa</taxon>
        <taxon>Platyhelminthes</taxon>
        <taxon>Trematoda</taxon>
        <taxon>Digenea</taxon>
        <taxon>Plagiorchiida</taxon>
        <taxon>Echinostomata</taxon>
        <taxon>Echinostomatoidea</taxon>
        <taxon>Fasciolidae</taxon>
        <taxon>Fasciola</taxon>
    </lineage>
</organism>
<dbReference type="Gene3D" id="1.10.472.80">
    <property type="entry name" value="Ypt/Rab-GAP domain of gyp1p, domain 3"/>
    <property type="match status" value="1"/>
</dbReference>
<dbReference type="GO" id="GO:0006888">
    <property type="term" value="P:endoplasmic reticulum to Golgi vesicle-mediated transport"/>
    <property type="evidence" value="ECO:0007669"/>
    <property type="project" value="TreeGrafter"/>
</dbReference>
<reference evidence="4 5" key="1">
    <citation type="submission" date="2019-04" db="EMBL/GenBank/DDBJ databases">
        <title>Annotation for the trematode Fasciola gigantica.</title>
        <authorList>
            <person name="Choi Y.-J."/>
        </authorList>
    </citation>
    <scope>NUCLEOTIDE SEQUENCE [LARGE SCALE GENOMIC DNA]</scope>
    <source>
        <strain evidence="4">Uganda_cow_1</strain>
    </source>
</reference>
<dbReference type="InterPro" id="IPR045913">
    <property type="entry name" value="TBC20/Gyp8-like"/>
</dbReference>
<dbReference type="InterPro" id="IPR035969">
    <property type="entry name" value="Rab-GAP_TBC_sf"/>
</dbReference>
<dbReference type="SUPFAM" id="SSF47923">
    <property type="entry name" value="Ypt/Rab-GAP domain of gyp1p"/>
    <property type="match status" value="2"/>
</dbReference>
<gene>
    <name evidence="4" type="ORF">FGIG_00952</name>
</gene>
<name>A0A504YPR5_FASGI</name>
<keyword evidence="2" id="KW-0812">Transmembrane</keyword>
<evidence type="ECO:0000313" key="5">
    <source>
        <dbReference type="Proteomes" id="UP000316759"/>
    </source>
</evidence>
<dbReference type="GO" id="GO:0005789">
    <property type="term" value="C:endoplasmic reticulum membrane"/>
    <property type="evidence" value="ECO:0007669"/>
    <property type="project" value="TreeGrafter"/>
</dbReference>
<feature type="domain" description="Rab-GAP TBC" evidence="3">
    <location>
        <begin position="37"/>
        <end position="222"/>
    </location>
</feature>
<keyword evidence="2" id="KW-0472">Membrane</keyword>
<dbReference type="Gene3D" id="1.10.8.1310">
    <property type="match status" value="1"/>
</dbReference>
<keyword evidence="5" id="KW-1185">Reference proteome</keyword>
<dbReference type="GO" id="GO:0005096">
    <property type="term" value="F:GTPase activator activity"/>
    <property type="evidence" value="ECO:0007669"/>
    <property type="project" value="UniProtKB-KW"/>
</dbReference>
<accession>A0A504YPR5</accession>
<dbReference type="InterPro" id="IPR000195">
    <property type="entry name" value="Rab-GAP-TBC_dom"/>
</dbReference>
<evidence type="ECO:0000256" key="1">
    <source>
        <dbReference type="ARBA" id="ARBA00022468"/>
    </source>
</evidence>
<dbReference type="PANTHER" id="PTHR20913">
    <property type="entry name" value="TBC1 DOMAIN FAMILY MEMBER 20/GTPASE"/>
    <property type="match status" value="1"/>
</dbReference>
<proteinExistence type="predicted"/>
<protein>
    <submittedName>
        <fullName evidence="4">TBC1 domain family member 20</fullName>
    </submittedName>
</protein>
<dbReference type="EMBL" id="SUNJ01010096">
    <property type="protein sequence ID" value="TPP59917.1"/>
    <property type="molecule type" value="Genomic_DNA"/>
</dbReference>
<dbReference type="Pfam" id="PF00566">
    <property type="entry name" value="RabGAP-TBC"/>
    <property type="match status" value="1"/>
</dbReference>
<evidence type="ECO:0000313" key="4">
    <source>
        <dbReference type="EMBL" id="TPP59917.1"/>
    </source>
</evidence>
<evidence type="ECO:0000259" key="3">
    <source>
        <dbReference type="PROSITE" id="PS50086"/>
    </source>
</evidence>
<dbReference type="PANTHER" id="PTHR20913:SF7">
    <property type="entry name" value="RE60063P"/>
    <property type="match status" value="1"/>
</dbReference>
<dbReference type="Proteomes" id="UP000316759">
    <property type="component" value="Unassembled WGS sequence"/>
</dbReference>
<dbReference type="AlphaFoldDB" id="A0A504YPR5"/>
<keyword evidence="2" id="KW-1133">Transmembrane helix</keyword>
<dbReference type="OrthoDB" id="206700at2759"/>